<organism evidence="1">
    <name type="scientific">uncultured Solirubrobacteraceae bacterium</name>
    <dbReference type="NCBI Taxonomy" id="1162706"/>
    <lineage>
        <taxon>Bacteria</taxon>
        <taxon>Bacillati</taxon>
        <taxon>Actinomycetota</taxon>
        <taxon>Thermoleophilia</taxon>
        <taxon>Solirubrobacterales</taxon>
        <taxon>Solirubrobacteraceae</taxon>
        <taxon>environmental samples</taxon>
    </lineage>
</organism>
<sequence length="45" mass="4419">MSRRVSSVMLVVVVVLGALTVAVASAVRATSGAAAPERQAVVAAP</sequence>
<protein>
    <submittedName>
        <fullName evidence="1">Uncharacterized protein</fullName>
    </submittedName>
</protein>
<accession>A0A6J4S6H2</accession>
<dbReference type="AlphaFoldDB" id="A0A6J4S6H2"/>
<evidence type="ECO:0000313" key="1">
    <source>
        <dbReference type="EMBL" id="CAA9486557.1"/>
    </source>
</evidence>
<reference evidence="1" key="1">
    <citation type="submission" date="2020-02" db="EMBL/GenBank/DDBJ databases">
        <authorList>
            <person name="Meier V. D."/>
        </authorList>
    </citation>
    <scope>NUCLEOTIDE SEQUENCE</scope>
    <source>
        <strain evidence="1">AVDCRST_MAG53</strain>
    </source>
</reference>
<proteinExistence type="predicted"/>
<gene>
    <name evidence="1" type="ORF">AVDCRST_MAG53-1038</name>
</gene>
<feature type="non-terminal residue" evidence="1">
    <location>
        <position position="45"/>
    </location>
</feature>
<name>A0A6J4S6H2_9ACTN</name>
<dbReference type="EMBL" id="CADCVR010000034">
    <property type="protein sequence ID" value="CAA9486557.1"/>
    <property type="molecule type" value="Genomic_DNA"/>
</dbReference>